<keyword evidence="2" id="KW-1133">Transmembrane helix</keyword>
<keyword evidence="3" id="KW-0732">Signal</keyword>
<dbReference type="Gene3D" id="1.50.10.20">
    <property type="match status" value="1"/>
</dbReference>
<dbReference type="AlphaFoldDB" id="A0A919PHD6"/>
<dbReference type="SUPFAM" id="SSF48239">
    <property type="entry name" value="Terpenoid cyclases/Protein prenyltransferases"/>
    <property type="match status" value="1"/>
</dbReference>
<dbReference type="RefSeq" id="WP_203846709.1">
    <property type="nucleotide sequence ID" value="NZ_BAAAVW010000007.1"/>
</dbReference>
<evidence type="ECO:0000313" key="5">
    <source>
        <dbReference type="Proteomes" id="UP000660611"/>
    </source>
</evidence>
<sequence length="444" mass="43815">MRPHRRAVAALAATVATGLAAVSTVAAAEGPAPQTAGVWLTTQLEDGLLTNFGMPDIGLTIDALLALKATGVAPAAAAAVADQVAANAATFSYYEIDYDEDGDLDRITDAGSTAKLLLAAVVAGRDPKHFGGLDLDAQTRALIATSGPHRGRVRDTTPDVYGGDASNTFDQSLAVLGLTRSGGAPADTVAYLVRQQCPAGGFRLNPDPAGATCTSDAAADVDATAMAVQAVLATDPGSAAAAKAVAWLKAKQAADGSFVNGPQQPDPNLPSVANSNSTGLAGQALAAAGATAEAGKAATWITGLQLTTGADQGAIAYSAEAHATGAIDDMLRDQWRRATAQAVLALAQVPLGDIGKPVTGSPSASVSASASASPSASVSLSPSPSRSASASPSVSASVSGSASTTPGGALPVTGDPIMRIAAVAVGLIIAGAVLVLAARRRRTP</sequence>
<accession>A0A919PHD6</accession>
<keyword evidence="2" id="KW-0472">Membrane</keyword>
<evidence type="ECO:0000256" key="1">
    <source>
        <dbReference type="SAM" id="MobiDB-lite"/>
    </source>
</evidence>
<evidence type="ECO:0000256" key="3">
    <source>
        <dbReference type="SAM" id="SignalP"/>
    </source>
</evidence>
<reference evidence="4" key="1">
    <citation type="submission" date="2021-01" db="EMBL/GenBank/DDBJ databases">
        <title>Whole genome shotgun sequence of Dactylosporangium siamense NBRC 106093.</title>
        <authorList>
            <person name="Komaki H."/>
            <person name="Tamura T."/>
        </authorList>
    </citation>
    <scope>NUCLEOTIDE SEQUENCE</scope>
    <source>
        <strain evidence="4">NBRC 106093</strain>
    </source>
</reference>
<feature type="region of interest" description="Disordered" evidence="1">
    <location>
        <begin position="358"/>
        <end position="408"/>
    </location>
</feature>
<comment type="caution">
    <text evidence="4">The sequence shown here is derived from an EMBL/GenBank/DDBJ whole genome shotgun (WGS) entry which is preliminary data.</text>
</comment>
<organism evidence="4 5">
    <name type="scientific">Dactylosporangium siamense</name>
    <dbReference type="NCBI Taxonomy" id="685454"/>
    <lineage>
        <taxon>Bacteria</taxon>
        <taxon>Bacillati</taxon>
        <taxon>Actinomycetota</taxon>
        <taxon>Actinomycetes</taxon>
        <taxon>Micromonosporales</taxon>
        <taxon>Micromonosporaceae</taxon>
        <taxon>Dactylosporangium</taxon>
    </lineage>
</organism>
<protein>
    <submittedName>
        <fullName evidence="4">Uncharacterized protein</fullName>
    </submittedName>
</protein>
<evidence type="ECO:0000256" key="2">
    <source>
        <dbReference type="SAM" id="Phobius"/>
    </source>
</evidence>
<dbReference type="Proteomes" id="UP000660611">
    <property type="component" value="Unassembled WGS sequence"/>
</dbReference>
<dbReference type="InterPro" id="IPR008930">
    <property type="entry name" value="Terpenoid_cyclase/PrenylTrfase"/>
</dbReference>
<feature type="transmembrane region" description="Helical" evidence="2">
    <location>
        <begin position="417"/>
        <end position="438"/>
    </location>
</feature>
<gene>
    <name evidence="4" type="ORF">Dsi01nite_029360</name>
</gene>
<keyword evidence="2" id="KW-0812">Transmembrane</keyword>
<keyword evidence="5" id="KW-1185">Reference proteome</keyword>
<proteinExistence type="predicted"/>
<evidence type="ECO:0000313" key="4">
    <source>
        <dbReference type="EMBL" id="GIG44895.1"/>
    </source>
</evidence>
<name>A0A919PHD6_9ACTN</name>
<dbReference type="EMBL" id="BONQ01000047">
    <property type="protein sequence ID" value="GIG44895.1"/>
    <property type="molecule type" value="Genomic_DNA"/>
</dbReference>
<feature type="signal peptide" evidence="3">
    <location>
        <begin position="1"/>
        <end position="28"/>
    </location>
</feature>
<feature type="chain" id="PRO_5039015532" evidence="3">
    <location>
        <begin position="29"/>
        <end position="444"/>
    </location>
</feature>